<protein>
    <submittedName>
        <fullName evidence="3">E3 ubiquitin-protein ligase</fullName>
    </submittedName>
</protein>
<keyword evidence="2" id="KW-0472">Membrane</keyword>
<feature type="region of interest" description="Disordered" evidence="1">
    <location>
        <begin position="60"/>
        <end position="92"/>
    </location>
</feature>
<feature type="compositionally biased region" description="Polar residues" evidence="1">
    <location>
        <begin position="1"/>
        <end position="22"/>
    </location>
</feature>
<proteinExistence type="predicted"/>
<evidence type="ECO:0000313" key="3">
    <source>
        <dbReference type="EMBL" id="KAJ7952959.1"/>
    </source>
</evidence>
<evidence type="ECO:0000313" key="4">
    <source>
        <dbReference type="Proteomes" id="UP001163823"/>
    </source>
</evidence>
<sequence length="177" mass="19145">MDSGMEKSTSSATPTRSCSGNGDNDADGSVITHILKNALFVSLLYRRRNWFLYMEGGKQVTDPRSKSYRGMEIPNRPAGQRPQTAPPPQPNQFGSSGFGLIGLIPSLFNIQFHGFPDATVYGTTSGFPYGFNTFHGGHAHGIGIPQSTQGGQQNADNVLKNVLLLIGIFIILALICW</sequence>
<keyword evidence="4" id="KW-1185">Reference proteome</keyword>
<reference evidence="3" key="1">
    <citation type="journal article" date="2023" name="Science">
        <title>Elucidation of the pathway for biosynthesis of saponin adjuvants from the soapbark tree.</title>
        <authorList>
            <person name="Reed J."/>
            <person name="Orme A."/>
            <person name="El-Demerdash A."/>
            <person name="Owen C."/>
            <person name="Martin L.B.B."/>
            <person name="Misra R.C."/>
            <person name="Kikuchi S."/>
            <person name="Rejzek M."/>
            <person name="Martin A.C."/>
            <person name="Harkess A."/>
            <person name="Leebens-Mack J."/>
            <person name="Louveau T."/>
            <person name="Stephenson M.J."/>
            <person name="Osbourn A."/>
        </authorList>
    </citation>
    <scope>NUCLEOTIDE SEQUENCE</scope>
    <source>
        <strain evidence="3">S10</strain>
    </source>
</reference>
<evidence type="ECO:0000256" key="2">
    <source>
        <dbReference type="SAM" id="Phobius"/>
    </source>
</evidence>
<feature type="region of interest" description="Disordered" evidence="1">
    <location>
        <begin position="1"/>
        <end position="23"/>
    </location>
</feature>
<name>A0AAD7L7M0_QUISA</name>
<dbReference type="AlphaFoldDB" id="A0AAD7L7M0"/>
<evidence type="ECO:0000256" key="1">
    <source>
        <dbReference type="SAM" id="MobiDB-lite"/>
    </source>
</evidence>
<comment type="caution">
    <text evidence="3">The sequence shown here is derived from an EMBL/GenBank/DDBJ whole genome shotgun (WGS) entry which is preliminary data.</text>
</comment>
<dbReference type="KEGG" id="qsa:O6P43_024722"/>
<feature type="transmembrane region" description="Helical" evidence="2">
    <location>
        <begin position="158"/>
        <end position="176"/>
    </location>
</feature>
<accession>A0AAD7L7M0</accession>
<gene>
    <name evidence="3" type="ORF">O6P43_024722</name>
</gene>
<keyword evidence="2" id="KW-0812">Transmembrane</keyword>
<dbReference type="EMBL" id="JARAOO010000010">
    <property type="protein sequence ID" value="KAJ7952959.1"/>
    <property type="molecule type" value="Genomic_DNA"/>
</dbReference>
<keyword evidence="2" id="KW-1133">Transmembrane helix</keyword>
<dbReference type="Proteomes" id="UP001163823">
    <property type="component" value="Chromosome 10"/>
</dbReference>
<organism evidence="3 4">
    <name type="scientific">Quillaja saponaria</name>
    <name type="common">Soap bark tree</name>
    <dbReference type="NCBI Taxonomy" id="32244"/>
    <lineage>
        <taxon>Eukaryota</taxon>
        <taxon>Viridiplantae</taxon>
        <taxon>Streptophyta</taxon>
        <taxon>Embryophyta</taxon>
        <taxon>Tracheophyta</taxon>
        <taxon>Spermatophyta</taxon>
        <taxon>Magnoliopsida</taxon>
        <taxon>eudicotyledons</taxon>
        <taxon>Gunneridae</taxon>
        <taxon>Pentapetalae</taxon>
        <taxon>rosids</taxon>
        <taxon>fabids</taxon>
        <taxon>Fabales</taxon>
        <taxon>Quillajaceae</taxon>
        <taxon>Quillaja</taxon>
    </lineage>
</organism>